<reference evidence="5" key="2">
    <citation type="submission" date="2024-04" db="EMBL/GenBank/DDBJ databases">
        <authorList>
            <person name="Chen Y."/>
            <person name="Shah S."/>
            <person name="Dougan E. K."/>
            <person name="Thang M."/>
            <person name="Chan C."/>
        </authorList>
    </citation>
    <scope>NUCLEOTIDE SEQUENCE [LARGE SCALE GENOMIC DNA]</scope>
</reference>
<feature type="compositionally biased region" description="Basic and acidic residues" evidence="1">
    <location>
        <begin position="396"/>
        <end position="433"/>
    </location>
</feature>
<evidence type="ECO:0000256" key="1">
    <source>
        <dbReference type="SAM" id="MobiDB-lite"/>
    </source>
</evidence>
<dbReference type="OrthoDB" id="445734at2759"/>
<keyword evidence="2" id="KW-0812">Transmembrane</keyword>
<sequence>MAALITPAALEALTTVAQVRDWTGLPVASWTAVDSVLGGANHLRILAFLPSTTWQQVVQAARVPVPAQGEPGDDGHVPATERELTAVERTQVGLMAQLSQMKLGRNPVDPFSEPLLHAAGGGAPAPAGATGGANAGHPVRKVKNNQVLDQADEGEVPELTQVTIDEHFKILQRVKGGPVRPEAEPSPDQISAMRVRVLELGLAPYADFGIFVNYQGRFSRTLKFLNHVLQPDGTFRAVEVAGPPNYDSWLSSWRVYENTLLMLEHTVAPGTTEAVVTVAALEEYKDAFRDLTVHYPESWHLLVTAEDRCRAEHFVRLKRDLDEKHRKGLAPDYEPSQPWNGVFRVAARDREYWDRHVREPALLFRTAGKHKEQPGGTGSLTDLTQEKPKPRGTRKSQKERLKAQLAKDRGNRPREVPETRPAKRRAEGPRETTEAGTSPTSRANPSVSGLTTGNAKEIALSKWHTHARSVWGHTRPRDVARGPPPDQPANPGLRSPVPGPVHSLTRDRKKKGAAQEDGTDHDEAYPGGMRNPRRAVREAPRWQAWGAKASAALDEVLANSPEAIALAEGIGAEMTPEEALEAQETLQALGKRAARALAEATGKGNAWEPTGPTGWRWALVQAITEGAGDMDHDVARWLQGRTPLGISEPIEPRGIFPPAQPTKAQLESAEYLATRGDEVTVERNYKSFHFHEKESCVELDRLVKEGHLEIVGTWEQVTARWPKARATKLATLVKEKGDGSVKTRFVADMRRSGINGLASASERIVLPRACDVVRDALDLLEGNAGLEFFSADFSDAFLNLAIAEKERGYAVVRTASGDYAAYKGVPFGLATAPLVWGRTAAWIGRATQALSQEWRSRTHIYVDDPICIVRGDRASRTFVIAKVLAFWAALGARIALHKAARGQAVKWIGAVFTVIPGGVQVAVDSERIARLQDTVRQGLETAGLVQGMRSLAGELSWIAGIVPTIRPFANMIWAATYAMERQDCRAKKGLSRARIRPRDAVFAKMVRLPLKWLQRFLQGEHGGLRRVRLIWDRFAFPQWYVRTDASTSGLGGILLDAKGNPVRWWASEIPAQALAHLAITAGEPGLMTTYELLALLFSIIIWAPFLRKCRLGMMAQLDSESALFVAAKLASPHSKANLVAAELALRTEQLGIESILGQHWANTINIEADALSRLAEGKQIPKRLLPLPRDFVPEGPLFLLSEVFSDPRLALWQWPRGVVGSL</sequence>
<dbReference type="PANTHER" id="PTHR33050:SF7">
    <property type="entry name" value="RIBONUCLEASE H"/>
    <property type="match status" value="1"/>
</dbReference>
<dbReference type="InterPro" id="IPR000477">
    <property type="entry name" value="RT_dom"/>
</dbReference>
<gene>
    <name evidence="4" type="ORF">C1SCF055_LOCUS30094</name>
</gene>
<feature type="transmembrane region" description="Helical" evidence="2">
    <location>
        <begin position="1087"/>
        <end position="1106"/>
    </location>
</feature>
<proteinExistence type="predicted"/>
<feature type="region of interest" description="Disordered" evidence="1">
    <location>
        <begin position="364"/>
        <end position="451"/>
    </location>
</feature>
<dbReference type="Pfam" id="PF00078">
    <property type="entry name" value="RVT_1"/>
    <property type="match status" value="1"/>
</dbReference>
<dbReference type="PANTHER" id="PTHR33050">
    <property type="entry name" value="REVERSE TRANSCRIPTASE DOMAIN-CONTAINING PROTEIN"/>
    <property type="match status" value="1"/>
</dbReference>
<evidence type="ECO:0000259" key="3">
    <source>
        <dbReference type="PROSITE" id="PS50878"/>
    </source>
</evidence>
<feature type="compositionally biased region" description="Polar residues" evidence="1">
    <location>
        <begin position="434"/>
        <end position="451"/>
    </location>
</feature>
<evidence type="ECO:0000313" key="7">
    <source>
        <dbReference type="Proteomes" id="UP001152797"/>
    </source>
</evidence>
<accession>A0A9P1D774</accession>
<evidence type="ECO:0000313" key="5">
    <source>
        <dbReference type="EMBL" id="CAL1157671.1"/>
    </source>
</evidence>
<name>A0A9P1D774_9DINO</name>
<dbReference type="InterPro" id="IPR043502">
    <property type="entry name" value="DNA/RNA_pol_sf"/>
</dbReference>
<dbReference type="EMBL" id="CAMXCT020003403">
    <property type="protein sequence ID" value="CAL1157671.1"/>
    <property type="molecule type" value="Genomic_DNA"/>
</dbReference>
<dbReference type="SUPFAM" id="SSF56672">
    <property type="entry name" value="DNA/RNA polymerases"/>
    <property type="match status" value="1"/>
</dbReference>
<keyword evidence="7" id="KW-1185">Reference proteome</keyword>
<evidence type="ECO:0000313" key="6">
    <source>
        <dbReference type="EMBL" id="CAL4791608.1"/>
    </source>
</evidence>
<dbReference type="PROSITE" id="PS50878">
    <property type="entry name" value="RT_POL"/>
    <property type="match status" value="1"/>
</dbReference>
<keyword evidence="2" id="KW-1133">Transmembrane helix</keyword>
<keyword evidence="2" id="KW-0472">Membrane</keyword>
<keyword evidence="6" id="KW-0548">Nucleotidyltransferase</keyword>
<dbReference type="EMBL" id="CAMXCT010003403">
    <property type="protein sequence ID" value="CAI4004296.1"/>
    <property type="molecule type" value="Genomic_DNA"/>
</dbReference>
<protein>
    <submittedName>
        <fullName evidence="6">Reverse transcriptase domain-containing protein</fullName>
    </submittedName>
</protein>
<organism evidence="4">
    <name type="scientific">Cladocopium goreaui</name>
    <dbReference type="NCBI Taxonomy" id="2562237"/>
    <lineage>
        <taxon>Eukaryota</taxon>
        <taxon>Sar</taxon>
        <taxon>Alveolata</taxon>
        <taxon>Dinophyceae</taxon>
        <taxon>Suessiales</taxon>
        <taxon>Symbiodiniaceae</taxon>
        <taxon>Cladocopium</taxon>
    </lineage>
</organism>
<keyword evidence="6" id="KW-0695">RNA-directed DNA polymerase</keyword>
<feature type="region of interest" description="Disordered" evidence="1">
    <location>
        <begin position="474"/>
        <end position="531"/>
    </location>
</feature>
<keyword evidence="6" id="KW-0808">Transferase</keyword>
<dbReference type="EMBL" id="CAMXCT030003403">
    <property type="protein sequence ID" value="CAL4791608.1"/>
    <property type="molecule type" value="Genomic_DNA"/>
</dbReference>
<evidence type="ECO:0000313" key="4">
    <source>
        <dbReference type="EMBL" id="CAI4004296.1"/>
    </source>
</evidence>
<evidence type="ECO:0000256" key="2">
    <source>
        <dbReference type="SAM" id="Phobius"/>
    </source>
</evidence>
<dbReference type="Proteomes" id="UP001152797">
    <property type="component" value="Unassembled WGS sequence"/>
</dbReference>
<dbReference type="InterPro" id="IPR052055">
    <property type="entry name" value="Hepadnavirus_pol/RT"/>
</dbReference>
<comment type="caution">
    <text evidence="4">The sequence shown here is derived from an EMBL/GenBank/DDBJ whole genome shotgun (WGS) entry which is preliminary data.</text>
</comment>
<dbReference type="AlphaFoldDB" id="A0A9P1D774"/>
<reference evidence="4" key="1">
    <citation type="submission" date="2022-10" db="EMBL/GenBank/DDBJ databases">
        <authorList>
            <person name="Chen Y."/>
            <person name="Dougan E. K."/>
            <person name="Chan C."/>
            <person name="Rhodes N."/>
            <person name="Thang M."/>
        </authorList>
    </citation>
    <scope>NUCLEOTIDE SEQUENCE</scope>
</reference>
<feature type="domain" description="Reverse transcriptase" evidence="3">
    <location>
        <begin position="713"/>
        <end position="912"/>
    </location>
</feature>
<dbReference type="GO" id="GO:0003964">
    <property type="term" value="F:RNA-directed DNA polymerase activity"/>
    <property type="evidence" value="ECO:0007669"/>
    <property type="project" value="UniProtKB-KW"/>
</dbReference>